<dbReference type="EMBL" id="JAFKMR010000018">
    <property type="protein sequence ID" value="MBN8744503.1"/>
    <property type="molecule type" value="Genomic_DNA"/>
</dbReference>
<organism evidence="2 3">
    <name type="scientific">Thiomonas arsenitoxydans (strain DSM 22701 / CIP 110005 / 3As)</name>
    <dbReference type="NCBI Taxonomy" id="426114"/>
    <lineage>
        <taxon>Bacteria</taxon>
        <taxon>Pseudomonadati</taxon>
        <taxon>Pseudomonadota</taxon>
        <taxon>Betaproteobacteria</taxon>
        <taxon>Burkholderiales</taxon>
        <taxon>Thiomonas</taxon>
    </lineage>
</organism>
<feature type="transmembrane region" description="Helical" evidence="1">
    <location>
        <begin position="46"/>
        <end position="75"/>
    </location>
</feature>
<evidence type="ECO:0000313" key="2">
    <source>
        <dbReference type="EMBL" id="MBN8744503.1"/>
    </source>
</evidence>
<reference evidence="2" key="1">
    <citation type="submission" date="2021-02" db="EMBL/GenBank/DDBJ databases">
        <title>Thiocyanate and organic carbon inputs drive convergent selection for specific autotrophic Afipia and Thiobacillus strains within complex microbiomes.</title>
        <authorList>
            <person name="Huddy R.J."/>
            <person name="Sachdeva R."/>
            <person name="Kadzinga F."/>
            <person name="Kantor R.S."/>
            <person name="Harrison S.T.L."/>
            <person name="Banfield J.F."/>
        </authorList>
    </citation>
    <scope>NUCLEOTIDE SEQUENCE</scope>
    <source>
        <strain evidence="2">SCN18_13_7_16_R3_B_64_19</strain>
    </source>
</reference>
<protein>
    <submittedName>
        <fullName evidence="2">Phage holin family protein</fullName>
    </submittedName>
</protein>
<feature type="transmembrane region" description="Helical" evidence="1">
    <location>
        <begin position="81"/>
        <end position="100"/>
    </location>
</feature>
<evidence type="ECO:0000313" key="3">
    <source>
        <dbReference type="Proteomes" id="UP000664800"/>
    </source>
</evidence>
<dbReference type="AlphaFoldDB" id="A0A8I1SWC8"/>
<comment type="caution">
    <text evidence="2">The sequence shown here is derived from an EMBL/GenBank/DDBJ whole genome shotgun (WGS) entry which is preliminary data.</text>
</comment>
<dbReference type="Pfam" id="PF07332">
    <property type="entry name" value="Phage_holin_3_6"/>
    <property type="match status" value="1"/>
</dbReference>
<keyword evidence="1" id="KW-0472">Membrane</keyword>
<dbReference type="InterPro" id="IPR009937">
    <property type="entry name" value="Phage_holin_3_6"/>
</dbReference>
<keyword evidence="1" id="KW-0812">Transmembrane</keyword>
<dbReference type="Proteomes" id="UP000664800">
    <property type="component" value="Unassembled WGS sequence"/>
</dbReference>
<evidence type="ECO:0000256" key="1">
    <source>
        <dbReference type="SAM" id="Phobius"/>
    </source>
</evidence>
<proteinExistence type="predicted"/>
<name>A0A8I1SWC8_THIA3</name>
<sequence length="131" mass="14053">MAKDAQPGQSEGLGAAGQRLLSSAAALLQSRIELASIELAEERQRLVALIVLGAVAMLFGLLAVGSLTALLVILFWDRSHWLVLALLCLFYIAVAAYGVYRIRAAIRHAPVPFAATRAELAKDAAVWRSRA</sequence>
<dbReference type="RefSeq" id="WP_276730387.1">
    <property type="nucleotide sequence ID" value="NZ_JAFKMR010000018.1"/>
</dbReference>
<accession>A0A8I1SWC8</accession>
<keyword evidence="1" id="KW-1133">Transmembrane helix</keyword>
<gene>
    <name evidence="2" type="ORF">J0I24_09370</name>
</gene>